<dbReference type="RefSeq" id="WP_150448215.1">
    <property type="nucleotide sequence ID" value="NZ_VYSA01000001.1"/>
</dbReference>
<evidence type="ECO:0000259" key="1">
    <source>
        <dbReference type="Pfam" id="PF13454"/>
    </source>
</evidence>
<dbReference type="Proteomes" id="UP000325827">
    <property type="component" value="Unassembled WGS sequence"/>
</dbReference>
<keyword evidence="3" id="KW-1185">Reference proteome</keyword>
<proteinExistence type="predicted"/>
<protein>
    <submittedName>
        <fullName evidence="2">FAD/NAD(P)-binding protein</fullName>
    </submittedName>
</protein>
<name>A0A5J5J5M6_9MICO</name>
<dbReference type="InterPro" id="IPR052189">
    <property type="entry name" value="L-asp_N-monooxygenase_NS-form"/>
</dbReference>
<sequence length="647" mass="69977">MTDAAPHDPSEPARLVVVGAGPRAVMLLERLLARETASPLEITLIDPYPPGAGRIWRADQSPLLKLNSMAQDVTVFTDETCTIEGPVRPGPTLIAWAESVRDGMLPEVEIDDAGVRAEVESLRGDSFPTRRLQSSYLDWFWRTTVAGAPRNTSVRWVQATVTGLRAEGDGYAVHLDRGAAAAAELEADLVVYAVGHNGREPADEIAAMIAAADREQLVYVPPAFTADADLSALAPGEDVIVRGMGLAAVDLVVLLAEGRGGRFHRGTDDVLRYEPSGREPRLHIGSRRGVPYRSKVSSVIQGDPPRLHVLTPSTVQELVARPGSVDFTRDVWPLIAQELVWGHYRELFTGHPDRVTGTWGAFTAVLRDHAGDTDALRRAAEEFVPDPLDRFDVPALDRPLGDEVFASDDHLQRRIRAHIRDDLTLRTTQERSSAQAVFIAILLSFLALADVPPEKWSARSRAVDLPVTWHTFFSYVASGPPAHRLEELIALADAGVVRFLGPDVQVRVIPERGFVASSPRVPGETVTRALVDAWLPGSGALVSQNAALRDLATGLGREFRVADASFAGSLGRIETDADGRVIAPDGSQHERLFAIGAFTSLTEAGAFTRPKSDSLSLRQTDRVAGAIAQRLRALAAAEQPGRSIVVV</sequence>
<dbReference type="Pfam" id="PF13454">
    <property type="entry name" value="NAD_binding_9"/>
    <property type="match status" value="1"/>
</dbReference>
<dbReference type="InterPro" id="IPR038732">
    <property type="entry name" value="HpyO/CreE_NAD-binding"/>
</dbReference>
<reference evidence="3" key="1">
    <citation type="submission" date="2019-09" db="EMBL/GenBank/DDBJ databases">
        <title>Mumia zhuanghuii sp. nov. isolated from the intestinal contents of plateau pika (Ochotona curzoniae) in the Qinghai-Tibet plateau of China.</title>
        <authorList>
            <person name="Tian Z."/>
        </authorList>
    </citation>
    <scope>NUCLEOTIDE SEQUENCE [LARGE SCALE GENOMIC DNA]</scope>
    <source>
        <strain evidence="3">JCM 30598</strain>
    </source>
</reference>
<dbReference type="PANTHER" id="PTHR40254:SF1">
    <property type="entry name" value="BLR0577 PROTEIN"/>
    <property type="match status" value="1"/>
</dbReference>
<dbReference type="EMBL" id="VYSA01000001">
    <property type="protein sequence ID" value="KAA9111446.1"/>
    <property type="molecule type" value="Genomic_DNA"/>
</dbReference>
<dbReference type="OrthoDB" id="3653265at2"/>
<comment type="caution">
    <text evidence="2">The sequence shown here is derived from an EMBL/GenBank/DDBJ whole genome shotgun (WGS) entry which is preliminary data.</text>
</comment>
<accession>A0A5J5J5M6</accession>
<organism evidence="2 3">
    <name type="scientific">Microbacterium rhizomatis</name>
    <dbReference type="NCBI Taxonomy" id="1631477"/>
    <lineage>
        <taxon>Bacteria</taxon>
        <taxon>Bacillati</taxon>
        <taxon>Actinomycetota</taxon>
        <taxon>Actinomycetes</taxon>
        <taxon>Micrococcales</taxon>
        <taxon>Microbacteriaceae</taxon>
        <taxon>Microbacterium</taxon>
    </lineage>
</organism>
<gene>
    <name evidence="2" type="ORF">F6B43_07710</name>
</gene>
<evidence type="ECO:0000313" key="2">
    <source>
        <dbReference type="EMBL" id="KAA9111446.1"/>
    </source>
</evidence>
<dbReference type="PANTHER" id="PTHR40254">
    <property type="entry name" value="BLR0577 PROTEIN"/>
    <property type="match status" value="1"/>
</dbReference>
<dbReference type="SUPFAM" id="SSF51905">
    <property type="entry name" value="FAD/NAD(P)-binding domain"/>
    <property type="match status" value="1"/>
</dbReference>
<dbReference type="AlphaFoldDB" id="A0A5J5J5M6"/>
<dbReference type="InterPro" id="IPR036188">
    <property type="entry name" value="FAD/NAD-bd_sf"/>
</dbReference>
<feature type="domain" description="FAD-dependent urate hydroxylase HpyO/Asp monooxygenase CreE-like FAD/NAD(P)-binding" evidence="1">
    <location>
        <begin position="16"/>
        <end position="196"/>
    </location>
</feature>
<evidence type="ECO:0000313" key="3">
    <source>
        <dbReference type="Proteomes" id="UP000325827"/>
    </source>
</evidence>